<proteinExistence type="predicted"/>
<comment type="caution">
    <text evidence="1">The sequence shown here is derived from an EMBL/GenBank/DDBJ whole genome shotgun (WGS) entry which is preliminary data.</text>
</comment>
<dbReference type="RefSeq" id="WP_138455101.1">
    <property type="nucleotide sequence ID" value="NZ_VBUU01000002.1"/>
</dbReference>
<dbReference type="EMBL" id="VBUU01000002">
    <property type="protein sequence ID" value="TLG16535.1"/>
    <property type="molecule type" value="Genomic_DNA"/>
</dbReference>
<organism evidence="1 2">
    <name type="scientific">Nocardia cyriacigeorgica</name>
    <dbReference type="NCBI Taxonomy" id="135487"/>
    <lineage>
        <taxon>Bacteria</taxon>
        <taxon>Bacillati</taxon>
        <taxon>Actinomycetota</taxon>
        <taxon>Actinomycetes</taxon>
        <taxon>Mycobacteriales</taxon>
        <taxon>Nocardiaceae</taxon>
        <taxon>Nocardia</taxon>
    </lineage>
</organism>
<evidence type="ECO:0008006" key="3">
    <source>
        <dbReference type="Google" id="ProtNLM"/>
    </source>
</evidence>
<dbReference type="AlphaFoldDB" id="A0A5R8PJV0"/>
<dbReference type="Proteomes" id="UP000308349">
    <property type="component" value="Unassembled WGS sequence"/>
</dbReference>
<gene>
    <name evidence="1" type="ORF">FEK35_04655</name>
</gene>
<evidence type="ECO:0000313" key="1">
    <source>
        <dbReference type="EMBL" id="TLG16535.1"/>
    </source>
</evidence>
<reference evidence="1 2" key="1">
    <citation type="submission" date="2019-05" db="EMBL/GenBank/DDBJ databases">
        <title>Genomes sequences of two Nocardia cyriacigeorgica environmental isolates, type strains Nocardia asteroides ATCC 19247 and Nocardia cyriacigeorgica DSM 44484.</title>
        <authorList>
            <person name="Vautrin F."/>
            <person name="Bergeron E."/>
            <person name="Dubost A."/>
            <person name="Abrouk D."/>
            <person name="Rodriguez Nava V."/>
            <person name="Pujic P."/>
        </authorList>
    </citation>
    <scope>NUCLEOTIDE SEQUENCE [LARGE SCALE GENOMIC DNA]</scope>
    <source>
        <strain evidence="1 2">EML 1456</strain>
    </source>
</reference>
<sequence>MTSLPPSDESRTVPAPSDVGCEWIYRLRDYAPSERVRVRAIDRRPRSVRVDVEFLDGEKAGQQENVPSGRLHGPWSSVQRYDELMANWGRLAAEDDISEAEEYAIDTVFELLIPDEIATCWGQRQVKQVTEVHDRSGFEKLIGTTLDEITTAVASFELDGTWLLSPAGSLLVAELACLQSPAPVLDWVMEDEAKARDRCISGRKYQAHDGSGERTSDPEWEYKWYVEHERPQHELLRQWCGHRAVTTYERVTAAEAEVRRLDRIVRRLLDVLQDHDHVLAEVIEREHETERITSAGVRPEIERPKHPSEMPVRYVKVRAPRWW</sequence>
<protein>
    <recommendedName>
        <fullName evidence="3">PE-PGRS family protein</fullName>
    </recommendedName>
</protein>
<accession>A0A5R8PJV0</accession>
<evidence type="ECO:0000313" key="2">
    <source>
        <dbReference type="Proteomes" id="UP000308349"/>
    </source>
</evidence>
<dbReference type="OrthoDB" id="3522556at2"/>
<name>A0A5R8PJV0_9NOCA</name>